<name>A0ABU2VF93_9ACTN</name>
<dbReference type="EMBL" id="JAVREZ010000010">
    <property type="protein sequence ID" value="MDT0484018.1"/>
    <property type="molecule type" value="Genomic_DNA"/>
</dbReference>
<dbReference type="Pfam" id="PF00582">
    <property type="entry name" value="Usp"/>
    <property type="match status" value="1"/>
</dbReference>
<dbReference type="SUPFAM" id="SSF52402">
    <property type="entry name" value="Adenine nucleotide alpha hydrolases-like"/>
    <property type="match status" value="1"/>
</dbReference>
<evidence type="ECO:0000259" key="1">
    <source>
        <dbReference type="Pfam" id="PF00582"/>
    </source>
</evidence>
<protein>
    <submittedName>
        <fullName evidence="2">Universal stress protein</fullName>
    </submittedName>
</protein>
<reference evidence="3" key="1">
    <citation type="submission" date="2023-07" db="EMBL/GenBank/DDBJ databases">
        <title>30 novel species of actinomycetes from the DSMZ collection.</title>
        <authorList>
            <person name="Nouioui I."/>
        </authorList>
    </citation>
    <scope>NUCLEOTIDE SEQUENCE [LARGE SCALE GENOMIC DNA]</scope>
    <source>
        <strain evidence="3">DSM 41640</strain>
    </source>
</reference>
<evidence type="ECO:0000313" key="3">
    <source>
        <dbReference type="Proteomes" id="UP001183824"/>
    </source>
</evidence>
<dbReference type="Proteomes" id="UP001183824">
    <property type="component" value="Unassembled WGS sequence"/>
</dbReference>
<accession>A0ABU2VF93</accession>
<feature type="domain" description="UspA" evidence="1">
    <location>
        <begin position="2"/>
        <end position="128"/>
    </location>
</feature>
<proteinExistence type="predicted"/>
<evidence type="ECO:0000313" key="2">
    <source>
        <dbReference type="EMBL" id="MDT0484018.1"/>
    </source>
</evidence>
<keyword evidence="3" id="KW-1185">Reference proteome</keyword>
<dbReference type="InterPro" id="IPR014729">
    <property type="entry name" value="Rossmann-like_a/b/a_fold"/>
</dbReference>
<comment type="caution">
    <text evidence="2">The sequence shown here is derived from an EMBL/GenBank/DDBJ whole genome shotgun (WGS) entry which is preliminary data.</text>
</comment>
<dbReference type="Gene3D" id="3.40.50.620">
    <property type="entry name" value="HUPs"/>
    <property type="match status" value="1"/>
</dbReference>
<dbReference type="InterPro" id="IPR006016">
    <property type="entry name" value="UspA"/>
</dbReference>
<sequence length="129" mass="14241">MDAREPAQAAVGFAFDTARVRGVRLRAVHSWRFPSCAAELRFGVPEEDRATWEDHEVQLLADALRPWREKHSDVHVLEDVLLLPPARALSRRSASAGLVVVGRSSEREPGPTLWALLTEALCPVAVVPT</sequence>
<organism evidence="2 3">
    <name type="scientific">Streptomyces doebereineriae</name>
    <dbReference type="NCBI Taxonomy" id="3075528"/>
    <lineage>
        <taxon>Bacteria</taxon>
        <taxon>Bacillati</taxon>
        <taxon>Actinomycetota</taxon>
        <taxon>Actinomycetes</taxon>
        <taxon>Kitasatosporales</taxon>
        <taxon>Streptomycetaceae</taxon>
        <taxon>Streptomyces</taxon>
    </lineage>
</organism>
<gene>
    <name evidence="2" type="ORF">RNB18_28075</name>
</gene>
<dbReference type="RefSeq" id="WP_311716886.1">
    <property type="nucleotide sequence ID" value="NZ_JAVREZ010000010.1"/>
</dbReference>